<dbReference type="EMBL" id="JMCG01000001">
    <property type="protein sequence ID" value="KGK12494.1"/>
    <property type="molecule type" value="Genomic_DNA"/>
</dbReference>
<keyword evidence="3" id="KW-1185">Reference proteome</keyword>
<dbReference type="AlphaFoldDB" id="A0A099LYP4"/>
<proteinExistence type="predicted"/>
<evidence type="ECO:0008006" key="4">
    <source>
        <dbReference type="Google" id="ProtNLM"/>
    </source>
</evidence>
<evidence type="ECO:0000256" key="1">
    <source>
        <dbReference type="SAM" id="Phobius"/>
    </source>
</evidence>
<keyword evidence="1" id="KW-0472">Membrane</keyword>
<evidence type="ECO:0000313" key="2">
    <source>
        <dbReference type="EMBL" id="KGK12494.1"/>
    </source>
</evidence>
<reference evidence="2 3" key="1">
    <citation type="submission" date="2014-04" db="EMBL/GenBank/DDBJ databases">
        <title>Genome sequencing of Vibrio navarrensis strains.</title>
        <authorList>
            <person name="Gladney L.M."/>
            <person name="Katz L.S."/>
            <person name="Marino-Ramirez L."/>
            <person name="Jordan I.K."/>
        </authorList>
    </citation>
    <scope>NUCLEOTIDE SEQUENCE [LARGE SCALE GENOMIC DNA]</scope>
    <source>
        <strain evidence="2 3">ATCC 51183</strain>
    </source>
</reference>
<dbReference type="Proteomes" id="UP000029994">
    <property type="component" value="Unassembled WGS sequence"/>
</dbReference>
<dbReference type="PROSITE" id="PS51257">
    <property type="entry name" value="PROKAR_LIPOPROTEIN"/>
    <property type="match status" value="1"/>
</dbReference>
<sequence length="154" mass="17066">MFLFKINDSKMSYSFKASILSACIAFVLACLYHFLVGLPEDAPNENLSFSLFDALGLILFAPFVETILIVLLIWLAQKFMQNILLVACLVALSISVLHSLSHPLWGLFTFAPFVVFCLGFQVWQKVSTSEGAKVAFLTHAFHNSYVLILVGLSA</sequence>
<feature type="transmembrane region" description="Helical" evidence="1">
    <location>
        <begin position="12"/>
        <end position="34"/>
    </location>
</feature>
<protein>
    <recommendedName>
        <fullName evidence="4">CPBP family intramembrane metalloprotease</fullName>
    </recommendedName>
</protein>
<keyword evidence="1" id="KW-0812">Transmembrane</keyword>
<name>A0A099LYP4_9VIBR</name>
<evidence type="ECO:0000313" key="3">
    <source>
        <dbReference type="Proteomes" id="UP000029994"/>
    </source>
</evidence>
<keyword evidence="1" id="KW-1133">Transmembrane helix</keyword>
<feature type="transmembrane region" description="Helical" evidence="1">
    <location>
        <begin position="54"/>
        <end position="75"/>
    </location>
</feature>
<organism evidence="2 3">
    <name type="scientific">Vibrio navarrensis</name>
    <dbReference type="NCBI Taxonomy" id="29495"/>
    <lineage>
        <taxon>Bacteria</taxon>
        <taxon>Pseudomonadati</taxon>
        <taxon>Pseudomonadota</taxon>
        <taxon>Gammaproteobacteria</taxon>
        <taxon>Vibrionales</taxon>
        <taxon>Vibrionaceae</taxon>
        <taxon>Vibrio</taxon>
    </lineage>
</organism>
<gene>
    <name evidence="2" type="ORF">EA26_14850</name>
</gene>
<comment type="caution">
    <text evidence="2">The sequence shown here is derived from an EMBL/GenBank/DDBJ whole genome shotgun (WGS) entry which is preliminary data.</text>
</comment>
<feature type="transmembrane region" description="Helical" evidence="1">
    <location>
        <begin position="104"/>
        <end position="122"/>
    </location>
</feature>
<feature type="transmembrane region" description="Helical" evidence="1">
    <location>
        <begin position="82"/>
        <end position="98"/>
    </location>
</feature>
<accession>A0A099LYP4</accession>